<reference evidence="1" key="1">
    <citation type="submission" date="2022-10" db="EMBL/GenBank/DDBJ databases">
        <title>Vagococcus sp. isolated from poultry meat.</title>
        <authorList>
            <person name="Johansson P."/>
            <person name="Bjorkroth J."/>
        </authorList>
    </citation>
    <scope>NUCLEOTIDE SEQUENCE</scope>
    <source>
        <strain evidence="1">STAA11</strain>
    </source>
</reference>
<accession>A0AAF0CVK8</accession>
<dbReference type="RefSeq" id="WP_275469603.1">
    <property type="nucleotide sequence ID" value="NZ_CP110232.1"/>
</dbReference>
<keyword evidence="2" id="KW-1185">Reference proteome</keyword>
<proteinExistence type="predicted"/>
<dbReference type="EMBL" id="CP110232">
    <property type="protein sequence ID" value="WEG73803.1"/>
    <property type="molecule type" value="Genomic_DNA"/>
</dbReference>
<gene>
    <name evidence="1" type="ORF">OL234_02510</name>
</gene>
<dbReference type="InterPro" id="IPR021321">
    <property type="entry name" value="DUF2922"/>
</dbReference>
<evidence type="ECO:0000313" key="1">
    <source>
        <dbReference type="EMBL" id="WEG73803.1"/>
    </source>
</evidence>
<sequence>MKKLSLNFLDAAGKPVTLTPRLADSSLSAEQVKYFMEQLIQLELFERNSVLKYSQIASAKYIETLTTDLF</sequence>
<protein>
    <submittedName>
        <fullName evidence="1">DUF2922 domain-containing protein</fullName>
    </submittedName>
</protein>
<dbReference type="Pfam" id="PF11148">
    <property type="entry name" value="DUF2922"/>
    <property type="match status" value="1"/>
</dbReference>
<evidence type="ECO:0000313" key="2">
    <source>
        <dbReference type="Proteomes" id="UP001179647"/>
    </source>
</evidence>
<organism evidence="1 2">
    <name type="scientific">Vagococcus intermedius</name>
    <dbReference type="NCBI Taxonomy" id="2991418"/>
    <lineage>
        <taxon>Bacteria</taxon>
        <taxon>Bacillati</taxon>
        <taxon>Bacillota</taxon>
        <taxon>Bacilli</taxon>
        <taxon>Lactobacillales</taxon>
        <taxon>Enterococcaceae</taxon>
        <taxon>Vagococcus</taxon>
    </lineage>
</organism>
<name>A0AAF0CVK8_9ENTE</name>
<dbReference type="AlphaFoldDB" id="A0AAF0CVK8"/>
<dbReference type="KEGG" id="vie:OL234_02510"/>
<dbReference type="Proteomes" id="UP001179647">
    <property type="component" value="Chromosome"/>
</dbReference>